<feature type="compositionally biased region" description="Basic and acidic residues" evidence="1">
    <location>
        <begin position="155"/>
        <end position="176"/>
    </location>
</feature>
<feature type="region of interest" description="Disordered" evidence="1">
    <location>
        <begin position="694"/>
        <end position="713"/>
    </location>
</feature>
<feature type="region of interest" description="Disordered" evidence="1">
    <location>
        <begin position="1"/>
        <end position="432"/>
    </location>
</feature>
<gene>
    <name evidence="3" type="ORF">LTR62_003704</name>
</gene>
<dbReference type="PANTHER" id="PTHR46689">
    <property type="entry name" value="MEMBRANE PROTEIN, PUTATIVE-RELATED"/>
    <property type="match status" value="1"/>
</dbReference>
<feature type="compositionally biased region" description="Polar residues" evidence="1">
    <location>
        <begin position="364"/>
        <end position="379"/>
    </location>
</feature>
<dbReference type="InterPro" id="IPR018946">
    <property type="entry name" value="PhoD-like_MPP"/>
</dbReference>
<feature type="compositionally biased region" description="Polar residues" evidence="1">
    <location>
        <begin position="122"/>
        <end position="136"/>
    </location>
</feature>
<feature type="domain" description="PhoD-like phosphatase" evidence="2">
    <location>
        <begin position="1051"/>
        <end position="1211"/>
    </location>
</feature>
<feature type="compositionally biased region" description="Gly residues" evidence="1">
    <location>
        <begin position="1223"/>
        <end position="1232"/>
    </location>
</feature>
<proteinExistence type="predicted"/>
<feature type="compositionally biased region" description="Polar residues" evidence="1">
    <location>
        <begin position="512"/>
        <end position="522"/>
    </location>
</feature>
<reference evidence="3" key="1">
    <citation type="submission" date="2023-08" db="EMBL/GenBank/DDBJ databases">
        <title>Black Yeasts Isolated from many extreme environments.</title>
        <authorList>
            <person name="Coleine C."/>
            <person name="Stajich J.E."/>
            <person name="Selbmann L."/>
        </authorList>
    </citation>
    <scope>NUCLEOTIDE SEQUENCE</scope>
    <source>
        <strain evidence="3">CCFEE 5401</strain>
    </source>
</reference>
<feature type="compositionally biased region" description="Basic and acidic residues" evidence="1">
    <location>
        <begin position="303"/>
        <end position="315"/>
    </location>
</feature>
<evidence type="ECO:0000313" key="4">
    <source>
        <dbReference type="Proteomes" id="UP001310890"/>
    </source>
</evidence>
<feature type="compositionally biased region" description="Low complexity" evidence="1">
    <location>
        <begin position="22"/>
        <end position="33"/>
    </location>
</feature>
<feature type="compositionally biased region" description="Basic and acidic residues" evidence="1">
    <location>
        <begin position="380"/>
        <end position="398"/>
    </location>
</feature>
<feature type="compositionally biased region" description="Basic and acidic residues" evidence="1">
    <location>
        <begin position="70"/>
        <end position="79"/>
    </location>
</feature>
<dbReference type="GO" id="GO:0016020">
    <property type="term" value="C:membrane"/>
    <property type="evidence" value="ECO:0007669"/>
    <property type="project" value="TreeGrafter"/>
</dbReference>
<feature type="compositionally biased region" description="Low complexity" evidence="1">
    <location>
        <begin position="1252"/>
        <end position="1267"/>
    </location>
</feature>
<dbReference type="SUPFAM" id="SSF56300">
    <property type="entry name" value="Metallo-dependent phosphatases"/>
    <property type="match status" value="1"/>
</dbReference>
<evidence type="ECO:0000256" key="1">
    <source>
        <dbReference type="SAM" id="MobiDB-lite"/>
    </source>
</evidence>
<feature type="compositionally biased region" description="Gly residues" evidence="1">
    <location>
        <begin position="1526"/>
        <end position="1536"/>
    </location>
</feature>
<feature type="domain" description="PhoD-like phosphatase" evidence="2">
    <location>
        <begin position="780"/>
        <end position="1043"/>
    </location>
</feature>
<protein>
    <recommendedName>
        <fullName evidence="2">PhoD-like phosphatase domain-containing protein</fullName>
    </recommendedName>
</protein>
<feature type="region of interest" description="Disordered" evidence="1">
    <location>
        <begin position="1437"/>
        <end position="1693"/>
    </location>
</feature>
<dbReference type="CDD" id="cd07389">
    <property type="entry name" value="MPP_PhoD"/>
    <property type="match status" value="1"/>
</dbReference>
<dbReference type="PANTHER" id="PTHR46689:SF1">
    <property type="entry name" value="PHOD-LIKE PHOSPHATASE DOMAIN-CONTAINING PROTEIN"/>
    <property type="match status" value="1"/>
</dbReference>
<evidence type="ECO:0000259" key="2">
    <source>
        <dbReference type="Pfam" id="PF19050"/>
    </source>
</evidence>
<organism evidence="3 4">
    <name type="scientific">Meristemomyces frigidus</name>
    <dbReference type="NCBI Taxonomy" id="1508187"/>
    <lineage>
        <taxon>Eukaryota</taxon>
        <taxon>Fungi</taxon>
        <taxon>Dikarya</taxon>
        <taxon>Ascomycota</taxon>
        <taxon>Pezizomycotina</taxon>
        <taxon>Dothideomycetes</taxon>
        <taxon>Dothideomycetidae</taxon>
        <taxon>Mycosphaerellales</taxon>
        <taxon>Teratosphaeriaceae</taxon>
        <taxon>Meristemomyces</taxon>
    </lineage>
</organism>
<name>A0AAN7TJW9_9PEZI</name>
<feature type="compositionally biased region" description="Polar residues" evidence="1">
    <location>
        <begin position="1601"/>
        <end position="1615"/>
    </location>
</feature>
<dbReference type="InterPro" id="IPR029052">
    <property type="entry name" value="Metallo-depent_PP-like"/>
</dbReference>
<evidence type="ECO:0000313" key="3">
    <source>
        <dbReference type="EMBL" id="KAK5113125.1"/>
    </source>
</evidence>
<feature type="compositionally biased region" description="Polar residues" evidence="1">
    <location>
        <begin position="60"/>
        <end position="69"/>
    </location>
</feature>
<feature type="region of interest" description="Disordered" evidence="1">
    <location>
        <begin position="1214"/>
        <end position="1327"/>
    </location>
</feature>
<dbReference type="Gene3D" id="3.60.21.70">
    <property type="entry name" value="PhoD-like phosphatase"/>
    <property type="match status" value="1"/>
</dbReference>
<comment type="caution">
    <text evidence="3">The sequence shown here is derived from an EMBL/GenBank/DDBJ whole genome shotgun (WGS) entry which is preliminary data.</text>
</comment>
<feature type="region of interest" description="Disordered" evidence="1">
    <location>
        <begin position="507"/>
        <end position="560"/>
    </location>
</feature>
<feature type="compositionally biased region" description="Basic and acidic residues" evidence="1">
    <location>
        <begin position="197"/>
        <end position="225"/>
    </location>
</feature>
<feature type="compositionally biased region" description="Basic and acidic residues" evidence="1">
    <location>
        <begin position="235"/>
        <end position="252"/>
    </location>
</feature>
<dbReference type="Proteomes" id="UP001310890">
    <property type="component" value="Unassembled WGS sequence"/>
</dbReference>
<dbReference type="InterPro" id="IPR038607">
    <property type="entry name" value="PhoD-like_sf"/>
</dbReference>
<accession>A0AAN7TJW9</accession>
<feature type="compositionally biased region" description="Acidic residues" evidence="1">
    <location>
        <begin position="1666"/>
        <end position="1678"/>
    </location>
</feature>
<dbReference type="EMBL" id="JAVRRL010000026">
    <property type="protein sequence ID" value="KAK5113125.1"/>
    <property type="molecule type" value="Genomic_DNA"/>
</dbReference>
<feature type="compositionally biased region" description="Basic residues" evidence="1">
    <location>
        <begin position="1684"/>
        <end position="1693"/>
    </location>
</feature>
<feature type="compositionally biased region" description="Polar residues" evidence="1">
    <location>
        <begin position="1546"/>
        <end position="1562"/>
    </location>
</feature>
<feature type="compositionally biased region" description="Low complexity" evidence="1">
    <location>
        <begin position="1304"/>
        <end position="1315"/>
    </location>
</feature>
<sequence>MADTRRQSGLWAANPSTGTYEQQAQPYQYYQPPSRTSSDKKQRQSYSERAGDSADAETYRPSQPSGVQRTESRKVREAGTEQGQYGGSKIRNEARPLRLDPNAVPQNLRNKPRSPDLVSPAVQGQRSQRQASTSSHAAELLRRGSVPDRSPLQKLEMEFSSKNEKRARIEEAERRISVKGGKGAGRVVSDSAATARRPNEGVRRDEKPVRASAEVEREREWESYHGSRKFQRATDALKRGAEPDSQQRDKTVATRPANDDSTPTGNDKLGRSGSKYRHRARDAGFAGAAAAMAGAGGTAEMSAADRGRIAYERSRSNRAPNAEQAMSPLATVRSGDNTANAGLDRTQSKRLQKRDKPADVEWYDQSSGAPQQRQVYQQNRGRDNEERETGRDARENLQGEHVGVVSGPKKAGKYQEEDPIPPTSVATAKGVPVPYQIPPQTAAGQRAREQVGFGAGQVQEPMQEKHHHGLGGVFHHHDAPRAYQADANELEEWRNAGVARMRVEDLEDGSEVQASNSGTIDPNSPWWEREKSQGRRPTSSSGTTRTAGPQQTDGPYEEDAKYFSPPLYLKSGPLLRYTGIRRESAAPSRFEAHSSTTKEIWRGSIMIVTDDRQSDYSTVPTLRLFAQGMDLHTPPPQHLLTSGQELPPEYEDPVAGQVKLSRTGRPLYVRHVHEIDGEIDLSREENPQGLFAATRTPMLGPQSSMGGDGRESRHITFQDKSRVKPNRAEKEGRYREVRAHRLHVQNSYTFWRFNVEIELGTRQHRIAYRINRGPAVGFWVPARGETMNIMFHSCNGFSLAVDPDLFSGPDPLWRDVLNRHQQRPFHVMLGGGDQIYNDAVMRDTELFREWLGIKNPEHKHSAPFTIEMQAELEAFYLERYCVWFSQGLFGMANAQIPMVNLWDDHDIIDGFGSYPHKFMAAPVFAGVGAVAWKFYMLFQHQSVGAETQREEPSWLLGASPGPYINQLSRSVYLSLGAKVGFLGLDCRTERMRDEILSQDTYDLVFNRLRHELRQGGEAIRHLIVLLGVPIAYPRLNFLENILTSRMMDPIKALGRTGVLGGFVNKFDGGVEILDDLDDHWTAKHHKSERNWFISELQEIAREFEVRITILGGDVHLGAVGQFYSGKQAGLRKDRDWRYMPNIISSAIVNTPPPGMMADVLNKRNRVHKLEKEGWTEESMIPLFECDVDGSKRNNRCLLPRRNFCVIREFVPGHTPPESRADGGEGGDGGGQGLTSPRMFPPGSMKRTMSLTSGPGRLIRRLSGSSRSQKGPYGVQEQGDESVARPSMQRSSSLGGTGRDSYFPSNSAAEGEASANQRPINRFLRRPTGLNIKEARKAAARGGGAEEGDDEVGMIDLEGGLDISLCMEVDQRNPGGETVGYRLLVPALWCEDQGEERGVQYQQDPAQGDVYGGGEVIGEGEEQRAVEKPKREGLFRRLTGRGKRGRRIGEDGRSRTPSLSPPPSRGGAPMMFAQAQQQQVPTRQSMQRDGYDGARAPLSNEAQAYHNGDNFTSPPANSAWPIRQQTGQGGNRNGNGNEGTYLDYSPQAVSQPRQPASSTQRQYQHPAPTRKAAPDLPAPTNQKGLGARAWANNDYDDDYTEDSLTPSDEYPNSNARNPGPGAGTAAQRPSQPRRASKAERFLGIGDEDGPWGRGGGGANSGGGRQEEYEDFGEGEGELGEGERRGKGRGWKIWK</sequence>
<feature type="compositionally biased region" description="Low complexity" evidence="1">
    <location>
        <begin position="535"/>
        <end position="549"/>
    </location>
</feature>
<feature type="compositionally biased region" description="Low complexity" evidence="1">
    <location>
        <begin position="283"/>
        <end position="302"/>
    </location>
</feature>
<dbReference type="InterPro" id="IPR043904">
    <property type="entry name" value="PhoD_2-like"/>
</dbReference>
<dbReference type="Pfam" id="PF19050">
    <property type="entry name" value="PhoD_2"/>
    <property type="match status" value="2"/>
</dbReference>
<feature type="compositionally biased region" description="Gly residues" evidence="1">
    <location>
        <begin position="1650"/>
        <end position="1662"/>
    </location>
</feature>